<dbReference type="Gene3D" id="3.30.2310.20">
    <property type="entry name" value="RelE-like"/>
    <property type="match status" value="1"/>
</dbReference>
<dbReference type="Pfam" id="PF05016">
    <property type="entry name" value="ParE_toxin"/>
    <property type="match status" value="1"/>
</dbReference>
<accession>A0A7W5B6X1</accession>
<keyword evidence="3" id="KW-1185">Reference proteome</keyword>
<reference evidence="2 3" key="1">
    <citation type="submission" date="2020-08" db="EMBL/GenBank/DDBJ databases">
        <title>Genomic Encyclopedia of Type Strains, Phase III (KMG-III): the genomes of soil and plant-associated and newly described type strains.</title>
        <authorList>
            <person name="Whitman W."/>
        </authorList>
    </citation>
    <scope>NUCLEOTIDE SEQUENCE [LARGE SCALE GENOMIC DNA]</scope>
    <source>
        <strain evidence="2 3">CECT 8897</strain>
    </source>
</reference>
<organism evidence="2 3">
    <name type="scientific">Pseudoduganella violacea</name>
    <dbReference type="NCBI Taxonomy" id="1715466"/>
    <lineage>
        <taxon>Bacteria</taxon>
        <taxon>Pseudomonadati</taxon>
        <taxon>Pseudomonadota</taxon>
        <taxon>Betaproteobacteria</taxon>
        <taxon>Burkholderiales</taxon>
        <taxon>Oxalobacteraceae</taxon>
        <taxon>Telluria group</taxon>
        <taxon>Pseudoduganella</taxon>
    </lineage>
</organism>
<dbReference type="EMBL" id="JACHXD010000002">
    <property type="protein sequence ID" value="MBB3117662.1"/>
    <property type="molecule type" value="Genomic_DNA"/>
</dbReference>
<gene>
    <name evidence="2" type="ORF">FHS03_000688</name>
</gene>
<dbReference type="RefSeq" id="WP_183439638.1">
    <property type="nucleotide sequence ID" value="NZ_JACHXD010000002.1"/>
</dbReference>
<evidence type="ECO:0000313" key="2">
    <source>
        <dbReference type="EMBL" id="MBB3117662.1"/>
    </source>
</evidence>
<comment type="caution">
    <text evidence="2">The sequence shown here is derived from an EMBL/GenBank/DDBJ whole genome shotgun (WGS) entry which is preliminary data.</text>
</comment>
<name>A0A7W5B6X1_9BURK</name>
<dbReference type="InterPro" id="IPR035093">
    <property type="entry name" value="RelE/ParE_toxin_dom_sf"/>
</dbReference>
<proteinExistence type="predicted"/>
<keyword evidence="1" id="KW-1277">Toxin-antitoxin system</keyword>
<evidence type="ECO:0000313" key="3">
    <source>
        <dbReference type="Proteomes" id="UP000541535"/>
    </source>
</evidence>
<dbReference type="AlphaFoldDB" id="A0A7W5B6X1"/>
<dbReference type="Proteomes" id="UP000541535">
    <property type="component" value="Unassembled WGS sequence"/>
</dbReference>
<sequence>MASLVWLESATEDTENIFDFLAQSSPAMATTKLKTIHDAVDILKHAPKLGHPATLGRRELLIGKHHGGYVAVYRYDPITDTVFVLEIRSQRQLPSS</sequence>
<evidence type="ECO:0000256" key="1">
    <source>
        <dbReference type="ARBA" id="ARBA00022649"/>
    </source>
</evidence>
<protein>
    <submittedName>
        <fullName evidence="2">Plasmid stabilization system protein ParE</fullName>
    </submittedName>
</protein>
<dbReference type="InterPro" id="IPR007712">
    <property type="entry name" value="RelE/ParE_toxin"/>
</dbReference>